<evidence type="ECO:0000313" key="15">
    <source>
        <dbReference type="EMBL" id="KAK0558066.1"/>
    </source>
</evidence>
<dbReference type="Pfam" id="PF13579">
    <property type="entry name" value="Glyco_trans_4_4"/>
    <property type="match status" value="1"/>
</dbReference>
<evidence type="ECO:0000256" key="2">
    <source>
        <dbReference type="ARBA" id="ARBA00004922"/>
    </source>
</evidence>
<dbReference type="Proteomes" id="UP001176517">
    <property type="component" value="Unassembled WGS sequence"/>
</dbReference>
<organism evidence="15 16">
    <name type="scientific">Tilletia horrida</name>
    <dbReference type="NCBI Taxonomy" id="155126"/>
    <lineage>
        <taxon>Eukaryota</taxon>
        <taxon>Fungi</taxon>
        <taxon>Dikarya</taxon>
        <taxon>Basidiomycota</taxon>
        <taxon>Ustilaginomycotina</taxon>
        <taxon>Exobasidiomycetes</taxon>
        <taxon>Tilletiales</taxon>
        <taxon>Tilletiaceae</taxon>
        <taxon>Tilletia</taxon>
    </lineage>
</organism>
<feature type="region of interest" description="Disordered" evidence="12">
    <location>
        <begin position="609"/>
        <end position="679"/>
    </location>
</feature>
<feature type="compositionally biased region" description="Polar residues" evidence="12">
    <location>
        <begin position="648"/>
        <end position="664"/>
    </location>
</feature>
<keyword evidence="7 13" id="KW-0812">Transmembrane</keyword>
<dbReference type="InterPro" id="IPR028098">
    <property type="entry name" value="Glyco_trans_4-like_N"/>
</dbReference>
<comment type="function">
    <text evidence="11">Participates in the formation of the lipid-linked precursor oligosaccharide for N-glycosylation. Involved in assembling the dolichol-pyrophosphate-GlcNAc(2)-Man(5) intermediate on the cytoplasmic surface of the ER.</text>
</comment>
<feature type="region of interest" description="Disordered" evidence="12">
    <location>
        <begin position="295"/>
        <end position="314"/>
    </location>
</feature>
<gene>
    <name evidence="15" type="primary">ALG1</name>
    <name evidence="15" type="ORF">OC846_000058</name>
</gene>
<keyword evidence="5 15" id="KW-0328">Glycosyltransferase</keyword>
<feature type="compositionally biased region" description="Low complexity" evidence="12">
    <location>
        <begin position="844"/>
        <end position="853"/>
    </location>
</feature>
<reference evidence="15" key="1">
    <citation type="journal article" date="2023" name="PhytoFront">
        <title>Draft Genome Resources of Seven Strains of Tilletia horrida, Causal Agent of Kernel Smut of Rice.</title>
        <authorList>
            <person name="Khanal S."/>
            <person name="Antony Babu S."/>
            <person name="Zhou X.G."/>
        </authorList>
    </citation>
    <scope>NUCLEOTIDE SEQUENCE</scope>
    <source>
        <strain evidence="15">TX6</strain>
    </source>
</reference>
<comment type="caution">
    <text evidence="15">The sequence shown here is derived from an EMBL/GenBank/DDBJ whole genome shotgun (WGS) entry which is preliminary data.</text>
</comment>
<proteinExistence type="predicted"/>
<feature type="transmembrane region" description="Helical" evidence="13">
    <location>
        <begin position="6"/>
        <end position="28"/>
    </location>
</feature>
<feature type="domain" description="Glycosyltransferase subfamily 4-like N-terminal" evidence="14">
    <location>
        <begin position="75"/>
        <end position="242"/>
    </location>
</feature>
<feature type="compositionally biased region" description="Low complexity" evidence="12">
    <location>
        <begin position="916"/>
        <end position="935"/>
    </location>
</feature>
<keyword evidence="6 15" id="KW-0808">Transferase</keyword>
<evidence type="ECO:0000256" key="12">
    <source>
        <dbReference type="SAM" id="MobiDB-lite"/>
    </source>
</evidence>
<dbReference type="PANTHER" id="PTHR13036">
    <property type="entry name" value="BETA1,4 MANNOSYLTRANSFERASE"/>
    <property type="match status" value="1"/>
</dbReference>
<evidence type="ECO:0000256" key="9">
    <source>
        <dbReference type="ARBA" id="ARBA00022989"/>
    </source>
</evidence>
<comment type="subcellular location">
    <subcellularLocation>
        <location evidence="1">Endoplasmic reticulum membrane</location>
        <topology evidence="1">Single-pass membrane protein</topology>
    </subcellularLocation>
</comment>
<protein>
    <recommendedName>
        <fullName evidence="4">Chitobiosyldiphosphodolichol beta-mannosyltransferase</fullName>
        <ecNumber evidence="3">2.4.1.142</ecNumber>
    </recommendedName>
</protein>
<evidence type="ECO:0000256" key="8">
    <source>
        <dbReference type="ARBA" id="ARBA00022824"/>
    </source>
</evidence>
<keyword evidence="10 13" id="KW-0472">Membrane</keyword>
<keyword evidence="8" id="KW-0256">Endoplasmic reticulum</keyword>
<feature type="region of interest" description="Disordered" evidence="12">
    <location>
        <begin position="531"/>
        <end position="551"/>
    </location>
</feature>
<dbReference type="PANTHER" id="PTHR13036:SF0">
    <property type="entry name" value="CHITOBIOSYLDIPHOSPHODOLICHOL BETA-MANNOSYLTRANSFERASE"/>
    <property type="match status" value="1"/>
</dbReference>
<name>A0AAN6GWD6_9BASI</name>
<evidence type="ECO:0000256" key="7">
    <source>
        <dbReference type="ARBA" id="ARBA00022692"/>
    </source>
</evidence>
<evidence type="ECO:0000256" key="6">
    <source>
        <dbReference type="ARBA" id="ARBA00022679"/>
    </source>
</evidence>
<dbReference type="GO" id="GO:0005789">
    <property type="term" value="C:endoplasmic reticulum membrane"/>
    <property type="evidence" value="ECO:0007669"/>
    <property type="project" value="UniProtKB-SubCell"/>
</dbReference>
<feature type="compositionally biased region" description="Acidic residues" evidence="12">
    <location>
        <begin position="735"/>
        <end position="746"/>
    </location>
</feature>
<feature type="region of interest" description="Disordered" evidence="12">
    <location>
        <begin position="735"/>
        <end position="976"/>
    </location>
</feature>
<dbReference type="EMBL" id="JAPDMZ010000001">
    <property type="protein sequence ID" value="KAK0558066.1"/>
    <property type="molecule type" value="Genomic_DNA"/>
</dbReference>
<evidence type="ECO:0000256" key="13">
    <source>
        <dbReference type="SAM" id="Phobius"/>
    </source>
</evidence>
<evidence type="ECO:0000256" key="11">
    <source>
        <dbReference type="ARBA" id="ARBA00024899"/>
    </source>
</evidence>
<evidence type="ECO:0000256" key="3">
    <source>
        <dbReference type="ARBA" id="ARBA00012611"/>
    </source>
</evidence>
<evidence type="ECO:0000256" key="5">
    <source>
        <dbReference type="ARBA" id="ARBA00022676"/>
    </source>
</evidence>
<feature type="compositionally biased region" description="Low complexity" evidence="12">
    <location>
        <begin position="805"/>
        <end position="836"/>
    </location>
</feature>
<sequence length="976" mass="103296">MFVPALIALGLLGASLLFPLCVCLYIALHRASANQHARRLRSKANSGSRATLLNKRSAAVVVLGDVGRSPRMCYHAESLANEGWKVGLVGYHSTTLPPTLQRPSVRSHPLLEPPKWFAKLPRAAFILFVAPSKLLIQSLSLFWALGVQVHPPPELILVQTPPALPTLFIVRFAAWLLSARVIIDWHNLGYTILGLRLGPAHRLVRFAEWLERITGRKAFAHLFVTHAMKRHLEAAWKLKGHKAVLHDRPPVHFKRAQTQETHSLFCALTPRLKPTLGDFWPTFSLPNSTPFTCIPSGSANSKEPQLRNDRPALAVSSTSWTADEDFDILLEAARKYEFRAQRLAAQYQHHPHASSSASSTSSVVPPGGLSAADDLLLPNSPSHRPSSSSSSSSQTHSNSASSPPIRRLPKLLIIVTGKGQLRAHYEQLIATAEKEERWKYVRIRTAWLEVEEYPVLLGSADIGISLHSSSSGLDLPMKVVDMLGCGLPTLALSFPCLPELISHGRNGLVFSSAGQLAEQLAQVVHSGMMASLPSASPRSSPPEAAVASDEAARGAVGSGLNALGEGGAGAGRNWMVKAMQEDEALAFGWGDEPLESVVAASLLAAAASEKTKREGASSRRSSFHFSRNGGSGSGGMGPDGGGNGSGLPTHSGTSTPTLARSSIDSPPTSTSLVSSPSLGSHSAAAAAGQFPSTFASSSSSYALEKRPAARTAQEARHRATWTGNWRRVVRPLLDADEDDDDEDGEEEGGKGLHSVVAVGAPNRHLDADDEGSVPPGGRTRRVSEHRKSLLVRTSMEGSGAEGILPTSPVSSFPPRSPRGGRSSLPLLRSPLASPARTGSLPVLQHQPSPHSPSTPALTISPSDDSPPSRFASLVTYGDEQKGERGSPGGIGNGSSFAATPRAMNGAQQLDSHWSPGAASSGGRRGSASGSSSGGRENATDLDLNEDANSASSNSFRKSWSAGDGDVPDIRVSLAMS</sequence>
<feature type="compositionally biased region" description="Low complexity" evidence="12">
    <location>
        <begin position="378"/>
        <end position="404"/>
    </location>
</feature>
<feature type="transmembrane region" description="Helical" evidence="13">
    <location>
        <begin position="123"/>
        <end position="143"/>
    </location>
</feature>
<evidence type="ECO:0000256" key="1">
    <source>
        <dbReference type="ARBA" id="ARBA00004389"/>
    </source>
</evidence>
<dbReference type="EC" id="2.4.1.142" evidence="3"/>
<dbReference type="Gene3D" id="3.40.50.2000">
    <property type="entry name" value="Glycogen Phosphorylase B"/>
    <property type="match status" value="1"/>
</dbReference>
<evidence type="ECO:0000256" key="10">
    <source>
        <dbReference type="ARBA" id="ARBA00023136"/>
    </source>
</evidence>
<feature type="compositionally biased region" description="Gly residues" evidence="12">
    <location>
        <begin position="629"/>
        <end position="645"/>
    </location>
</feature>
<dbReference type="Pfam" id="PF13692">
    <property type="entry name" value="Glyco_trans_1_4"/>
    <property type="match status" value="1"/>
</dbReference>
<evidence type="ECO:0000259" key="14">
    <source>
        <dbReference type="Pfam" id="PF13579"/>
    </source>
</evidence>
<evidence type="ECO:0000313" key="16">
    <source>
        <dbReference type="Proteomes" id="UP001176517"/>
    </source>
</evidence>
<keyword evidence="9 13" id="KW-1133">Transmembrane helix</keyword>
<dbReference type="InterPro" id="IPR026051">
    <property type="entry name" value="ALG1-like"/>
</dbReference>
<feature type="compositionally biased region" description="Polar residues" evidence="12">
    <location>
        <begin position="854"/>
        <end position="865"/>
    </location>
</feature>
<keyword evidence="16" id="KW-1185">Reference proteome</keyword>
<feature type="compositionally biased region" description="Low complexity" evidence="12">
    <location>
        <begin position="665"/>
        <end position="679"/>
    </location>
</feature>
<evidence type="ECO:0000256" key="4">
    <source>
        <dbReference type="ARBA" id="ARBA00015841"/>
    </source>
</evidence>
<feature type="compositionally biased region" description="Low complexity" evidence="12">
    <location>
        <begin position="618"/>
        <end position="628"/>
    </location>
</feature>
<feature type="compositionally biased region" description="Polar residues" evidence="12">
    <location>
        <begin position="946"/>
        <end position="957"/>
    </location>
</feature>
<dbReference type="SUPFAM" id="SSF53756">
    <property type="entry name" value="UDP-Glycosyltransferase/glycogen phosphorylase"/>
    <property type="match status" value="2"/>
</dbReference>
<feature type="region of interest" description="Disordered" evidence="12">
    <location>
        <begin position="370"/>
        <end position="404"/>
    </location>
</feature>
<feature type="compositionally biased region" description="Low complexity" evidence="12">
    <location>
        <begin position="531"/>
        <end position="548"/>
    </location>
</feature>
<accession>A0AAN6GWD6</accession>
<comment type="pathway">
    <text evidence="2">Protein modification; protein glycosylation.</text>
</comment>
<dbReference type="GO" id="GO:0004578">
    <property type="term" value="F:chitobiosyldiphosphodolichol beta-mannosyltransferase activity"/>
    <property type="evidence" value="ECO:0007669"/>
    <property type="project" value="UniProtKB-EC"/>
</dbReference>
<dbReference type="AlphaFoldDB" id="A0AAN6GWD6"/>